<dbReference type="Gene3D" id="3.40.960.10">
    <property type="entry name" value="VSR Endonuclease"/>
    <property type="match status" value="1"/>
</dbReference>
<dbReference type="OrthoDB" id="9798754at2"/>
<reference evidence="2 3" key="1">
    <citation type="submission" date="2018-06" db="EMBL/GenBank/DDBJ databases">
        <title>Genomic Encyclopedia of Archaeal and Bacterial Type Strains, Phase II (KMG-II): from individual species to whole genera.</title>
        <authorList>
            <person name="Goeker M."/>
        </authorList>
    </citation>
    <scope>NUCLEOTIDE SEQUENCE [LARGE SCALE GENOMIC DNA]</scope>
    <source>
        <strain evidence="2 3">DSM 12408</strain>
    </source>
</reference>
<gene>
    <name evidence="2" type="ORF">LX77_03444</name>
</gene>
<comment type="caution">
    <text evidence="2">The sequence shown here is derived from an EMBL/GenBank/DDBJ whole genome shotgun (WGS) entry which is preliminary data.</text>
</comment>
<accession>A0A327RTL9</accession>
<dbReference type="EMBL" id="QLLQ01000020">
    <property type="protein sequence ID" value="RAJ19701.1"/>
    <property type="molecule type" value="Genomic_DNA"/>
</dbReference>
<keyword evidence="2" id="KW-0255">Endonuclease</keyword>
<dbReference type="InterPro" id="IPR047216">
    <property type="entry name" value="Endonuclease_DUF559_bact"/>
</dbReference>
<organism evidence="2 3">
    <name type="scientific">Gelidibacter algens</name>
    <dbReference type="NCBI Taxonomy" id="49280"/>
    <lineage>
        <taxon>Bacteria</taxon>
        <taxon>Pseudomonadati</taxon>
        <taxon>Bacteroidota</taxon>
        <taxon>Flavobacteriia</taxon>
        <taxon>Flavobacteriales</taxon>
        <taxon>Flavobacteriaceae</taxon>
        <taxon>Gelidibacter</taxon>
    </lineage>
</organism>
<dbReference type="CDD" id="cd01038">
    <property type="entry name" value="Endonuclease_DUF559"/>
    <property type="match status" value="1"/>
</dbReference>
<dbReference type="SUPFAM" id="SSF52980">
    <property type="entry name" value="Restriction endonuclease-like"/>
    <property type="match status" value="1"/>
</dbReference>
<evidence type="ECO:0000313" key="3">
    <source>
        <dbReference type="Proteomes" id="UP000248987"/>
    </source>
</evidence>
<keyword evidence="2" id="KW-0540">Nuclease</keyword>
<dbReference type="PANTHER" id="PTHR38590:SF1">
    <property type="entry name" value="BLL0828 PROTEIN"/>
    <property type="match status" value="1"/>
</dbReference>
<dbReference type="Pfam" id="PF04480">
    <property type="entry name" value="DUF559"/>
    <property type="match status" value="1"/>
</dbReference>
<dbReference type="InterPro" id="IPR007569">
    <property type="entry name" value="DUF559"/>
</dbReference>
<name>A0A327RTL9_9FLAO</name>
<feature type="domain" description="DUF559" evidence="1">
    <location>
        <begin position="11"/>
        <end position="115"/>
    </location>
</feature>
<dbReference type="AlphaFoldDB" id="A0A327RTL9"/>
<keyword evidence="2" id="KW-0378">Hydrolase</keyword>
<sequence length="121" mass="14055">MHDGATPSVFRNAAKLRVSMTETELKLWEYLKIKPLGFKFRRQHPIGGFVLDFYCHKLKLSIEIDGGYHLTKEQTEKDKIRTNYLSEIGISEIRFTNEQVLNKYDNVIENVNSKLRAGLPL</sequence>
<evidence type="ECO:0000259" key="1">
    <source>
        <dbReference type="Pfam" id="PF04480"/>
    </source>
</evidence>
<evidence type="ECO:0000313" key="2">
    <source>
        <dbReference type="EMBL" id="RAJ19701.1"/>
    </source>
</evidence>
<keyword evidence="3" id="KW-1185">Reference proteome</keyword>
<protein>
    <submittedName>
        <fullName evidence="2">Very-short-patch-repair endonuclease</fullName>
    </submittedName>
</protein>
<dbReference type="PANTHER" id="PTHR38590">
    <property type="entry name" value="BLL0828 PROTEIN"/>
    <property type="match status" value="1"/>
</dbReference>
<dbReference type="InterPro" id="IPR011335">
    <property type="entry name" value="Restrct_endonuc-II-like"/>
</dbReference>
<proteinExistence type="predicted"/>
<dbReference type="GO" id="GO:0004519">
    <property type="term" value="F:endonuclease activity"/>
    <property type="evidence" value="ECO:0007669"/>
    <property type="project" value="UniProtKB-KW"/>
</dbReference>
<dbReference type="Proteomes" id="UP000248987">
    <property type="component" value="Unassembled WGS sequence"/>
</dbReference>